<evidence type="ECO:0000256" key="2">
    <source>
        <dbReference type="ARBA" id="ARBA00023002"/>
    </source>
</evidence>
<evidence type="ECO:0000313" key="6">
    <source>
        <dbReference type="EMBL" id="GLB82002.1"/>
    </source>
</evidence>
<organism evidence="7 8">
    <name type="scientific">Mycobacterium kiyosense</name>
    <dbReference type="NCBI Taxonomy" id="2871094"/>
    <lineage>
        <taxon>Bacteria</taxon>
        <taxon>Bacillati</taxon>
        <taxon>Actinomycetota</taxon>
        <taxon>Actinomycetes</taxon>
        <taxon>Mycobacteriales</taxon>
        <taxon>Mycobacteriaceae</taxon>
        <taxon>Mycobacterium</taxon>
    </lineage>
</organism>
<evidence type="ECO:0000256" key="4">
    <source>
        <dbReference type="SAM" id="MobiDB-lite"/>
    </source>
</evidence>
<dbReference type="PROSITE" id="PS00061">
    <property type="entry name" value="ADH_SHORT"/>
    <property type="match status" value="1"/>
</dbReference>
<sequence length="276" mass="29286">MSTWLITGCSTGIGRSLSEAVIEAGHNAVVTARDVTKVADLAEANPDRVLAVTLDVTKPEQVTDAVRKAQDRFDGIDVLVNNAGYGYRAAVEEGDDAEIRALFETHFFGAVAMIKAVLPDMRKRRSGAIVNISSIGVQLTPVGSGYYSAAKAALEGMSGALHGEIAPLGISVTVVEPGAFRTDFAGRSLRQSSTVIDDYADTAGRRRKENDTMHGSQPGDPAKAGAAIVAAVESDEPPAFLLLGQDALFSYRHIVERRAKEVATWESHTNSTSLDV</sequence>
<dbReference type="Gene3D" id="3.40.50.720">
    <property type="entry name" value="NAD(P)-binding Rossmann-like Domain"/>
    <property type="match status" value="1"/>
</dbReference>
<evidence type="ECO:0000256" key="1">
    <source>
        <dbReference type="ARBA" id="ARBA00006484"/>
    </source>
</evidence>
<dbReference type="Proteomes" id="UP001165663">
    <property type="component" value="Unassembled WGS sequence"/>
</dbReference>
<dbReference type="NCBIfam" id="NF004824">
    <property type="entry name" value="PRK06180.1"/>
    <property type="match status" value="1"/>
</dbReference>
<dbReference type="EMBL" id="BRZI01000012">
    <property type="protein sequence ID" value="GLD30253.1"/>
    <property type="molecule type" value="Genomic_DNA"/>
</dbReference>
<dbReference type="PRINTS" id="PR00080">
    <property type="entry name" value="SDRFAMILY"/>
</dbReference>
<dbReference type="GeneID" id="83630007"/>
<accession>A0A9P3Q3K7</accession>
<evidence type="ECO:0000259" key="5">
    <source>
        <dbReference type="SMART" id="SM00822"/>
    </source>
</evidence>
<comment type="similarity">
    <text evidence="1 3">Belongs to the short-chain dehydrogenases/reductases (SDR) family.</text>
</comment>
<dbReference type="AlphaFoldDB" id="A0A9P3Q3K7"/>
<comment type="caution">
    <text evidence="7">The sequence shown here is derived from an EMBL/GenBank/DDBJ whole genome shotgun (WGS) entry which is preliminary data.</text>
</comment>
<dbReference type="InterPro" id="IPR051911">
    <property type="entry name" value="SDR_oxidoreductase"/>
</dbReference>
<dbReference type="PANTHER" id="PTHR43976:SF16">
    <property type="entry name" value="SHORT-CHAIN DEHYDROGENASE_REDUCTASE FAMILY PROTEIN"/>
    <property type="match status" value="1"/>
</dbReference>
<dbReference type="PRINTS" id="PR00081">
    <property type="entry name" value="GDHRDH"/>
</dbReference>
<dbReference type="InterPro" id="IPR057326">
    <property type="entry name" value="KR_dom"/>
</dbReference>
<evidence type="ECO:0000256" key="3">
    <source>
        <dbReference type="RuleBase" id="RU000363"/>
    </source>
</evidence>
<dbReference type="InterPro" id="IPR036291">
    <property type="entry name" value="NAD(P)-bd_dom_sf"/>
</dbReference>
<dbReference type="SMART" id="SM00822">
    <property type="entry name" value="PKS_KR"/>
    <property type="match status" value="1"/>
</dbReference>
<evidence type="ECO:0000313" key="7">
    <source>
        <dbReference type="EMBL" id="GLD30253.1"/>
    </source>
</evidence>
<feature type="region of interest" description="Disordered" evidence="4">
    <location>
        <begin position="202"/>
        <end position="222"/>
    </location>
</feature>
<protein>
    <submittedName>
        <fullName evidence="7">Short-chain dehydrogenase/reductase</fullName>
    </submittedName>
</protein>
<dbReference type="GO" id="GO:0016491">
    <property type="term" value="F:oxidoreductase activity"/>
    <property type="evidence" value="ECO:0007669"/>
    <property type="project" value="UniProtKB-KW"/>
</dbReference>
<dbReference type="SUPFAM" id="SSF51735">
    <property type="entry name" value="NAD(P)-binding Rossmann-fold domains"/>
    <property type="match status" value="1"/>
</dbReference>
<dbReference type="InterPro" id="IPR020904">
    <property type="entry name" value="Sc_DH/Rdtase_CS"/>
</dbReference>
<gene>
    <name evidence="7" type="ORF">Mkiyose1413_21360</name>
    <name evidence="6" type="ORF">SRL2020028_12580</name>
</gene>
<keyword evidence="8" id="KW-1185">Reference proteome</keyword>
<dbReference type="CDD" id="cd05374">
    <property type="entry name" value="17beta-HSD-like_SDR_c"/>
    <property type="match status" value="1"/>
</dbReference>
<keyword evidence="2" id="KW-0560">Oxidoreductase</keyword>
<dbReference type="PANTHER" id="PTHR43976">
    <property type="entry name" value="SHORT CHAIN DEHYDROGENASE"/>
    <property type="match status" value="1"/>
</dbReference>
<dbReference type="Proteomes" id="UP001064782">
    <property type="component" value="Unassembled WGS sequence"/>
</dbReference>
<evidence type="ECO:0000313" key="8">
    <source>
        <dbReference type="Proteomes" id="UP001064782"/>
    </source>
</evidence>
<name>A0A9P3Q3K7_9MYCO</name>
<reference evidence="7" key="1">
    <citation type="submission" date="2022-08" db="EMBL/GenBank/DDBJ databases">
        <title>Mycobacterium kiyosense sp. nov., scotochromogenic slow-glowing species isolated from respiratory specimens.</title>
        <authorList>
            <person name="Fukano H."/>
            <person name="Kazumi Y."/>
            <person name="Sakagami N."/>
            <person name="Ato M."/>
            <person name="Mitarai S."/>
            <person name="Hoshino Y."/>
        </authorList>
    </citation>
    <scope>NUCLEOTIDE SEQUENCE</scope>
    <source>
        <strain evidence="7">1413</strain>
        <strain evidence="6">SRL2020-028</strain>
    </source>
</reference>
<proteinExistence type="inferred from homology"/>
<dbReference type="EMBL" id="BRXE01000008">
    <property type="protein sequence ID" value="GLB82002.1"/>
    <property type="molecule type" value="Genomic_DNA"/>
</dbReference>
<dbReference type="RefSeq" id="WP_236981669.1">
    <property type="nucleotide sequence ID" value="NZ_BRXE01000008.1"/>
</dbReference>
<dbReference type="InterPro" id="IPR002347">
    <property type="entry name" value="SDR_fam"/>
</dbReference>
<feature type="domain" description="Ketoreductase" evidence="5">
    <location>
        <begin position="2"/>
        <end position="183"/>
    </location>
</feature>
<dbReference type="Pfam" id="PF00106">
    <property type="entry name" value="adh_short"/>
    <property type="match status" value="1"/>
</dbReference>